<dbReference type="EMBL" id="ACYG01000032">
    <property type="protein sequence ID" value="EEV16351.1"/>
    <property type="molecule type" value="Genomic_DNA"/>
</dbReference>
<evidence type="ECO:0000313" key="3">
    <source>
        <dbReference type="Proteomes" id="UP000005709"/>
    </source>
</evidence>
<dbReference type="AlphaFoldDB" id="C8PLN9"/>
<feature type="compositionally biased region" description="Basic residues" evidence="1">
    <location>
        <begin position="20"/>
        <end position="39"/>
    </location>
</feature>
<dbReference type="Proteomes" id="UP000005709">
    <property type="component" value="Unassembled WGS sequence"/>
</dbReference>
<proteinExistence type="predicted"/>
<evidence type="ECO:0000313" key="2">
    <source>
        <dbReference type="EMBL" id="EEV16351.1"/>
    </source>
</evidence>
<accession>C8PLN9</accession>
<sequence length="39" mass="4283">MSAAVARRNPKRLASETLCKPKRAGLPHVAKRQSLRGAR</sequence>
<protein>
    <submittedName>
        <fullName evidence="2">Uncharacterized protein</fullName>
    </submittedName>
</protein>
<feature type="region of interest" description="Disordered" evidence="1">
    <location>
        <begin position="1"/>
        <end position="39"/>
    </location>
</feature>
<gene>
    <name evidence="2" type="ORF">CAMGR0001_2049</name>
</gene>
<evidence type="ECO:0000256" key="1">
    <source>
        <dbReference type="SAM" id="MobiDB-lite"/>
    </source>
</evidence>
<organism evidence="2 3">
    <name type="scientific">Campylobacter gracilis RM3268</name>
    <dbReference type="NCBI Taxonomy" id="553220"/>
    <lineage>
        <taxon>Bacteria</taxon>
        <taxon>Pseudomonadati</taxon>
        <taxon>Campylobacterota</taxon>
        <taxon>Epsilonproteobacteria</taxon>
        <taxon>Campylobacterales</taxon>
        <taxon>Campylobacteraceae</taxon>
        <taxon>Campylobacter</taxon>
    </lineage>
</organism>
<reference evidence="2 3" key="1">
    <citation type="submission" date="2009-07" db="EMBL/GenBank/DDBJ databases">
        <authorList>
            <person name="Madupu R."/>
            <person name="Sebastian Y."/>
            <person name="Durkin A.S."/>
            <person name="Torralba M."/>
            <person name="Methe B."/>
            <person name="Sutton G.G."/>
            <person name="Strausberg R.L."/>
            <person name="Nelson K.E."/>
        </authorList>
    </citation>
    <scope>NUCLEOTIDE SEQUENCE [LARGE SCALE GENOMIC DNA]</scope>
    <source>
        <strain evidence="2 3">RM3268</strain>
    </source>
</reference>
<name>C8PLN9_9BACT</name>
<keyword evidence="3" id="KW-1185">Reference proteome</keyword>
<comment type="caution">
    <text evidence="2">The sequence shown here is derived from an EMBL/GenBank/DDBJ whole genome shotgun (WGS) entry which is preliminary data.</text>
</comment>